<accession>A0A0C9Y403</accession>
<dbReference type="InterPro" id="IPR011990">
    <property type="entry name" value="TPR-like_helical_dom_sf"/>
</dbReference>
<reference evidence="1 2" key="1">
    <citation type="submission" date="2014-04" db="EMBL/GenBank/DDBJ databases">
        <authorList>
            <consortium name="DOE Joint Genome Institute"/>
            <person name="Kuo A."/>
            <person name="Kohler A."/>
            <person name="Nagy L.G."/>
            <person name="Floudas D."/>
            <person name="Copeland A."/>
            <person name="Barry K.W."/>
            <person name="Cichocki N."/>
            <person name="Veneault-Fourrey C."/>
            <person name="LaButti K."/>
            <person name="Lindquist E.A."/>
            <person name="Lipzen A."/>
            <person name="Lundell T."/>
            <person name="Morin E."/>
            <person name="Murat C."/>
            <person name="Sun H."/>
            <person name="Tunlid A."/>
            <person name="Henrissat B."/>
            <person name="Grigoriev I.V."/>
            <person name="Hibbett D.S."/>
            <person name="Martin F."/>
            <person name="Nordberg H.P."/>
            <person name="Cantor M.N."/>
            <person name="Hua S.X."/>
        </authorList>
    </citation>
    <scope>NUCLEOTIDE SEQUENCE [LARGE SCALE GENOMIC DNA]</scope>
    <source>
        <strain evidence="1 2">LaAM-08-1</strain>
    </source>
</reference>
<reference evidence="2" key="2">
    <citation type="submission" date="2015-01" db="EMBL/GenBank/DDBJ databases">
        <title>Evolutionary Origins and Diversification of the Mycorrhizal Mutualists.</title>
        <authorList>
            <consortium name="DOE Joint Genome Institute"/>
            <consortium name="Mycorrhizal Genomics Consortium"/>
            <person name="Kohler A."/>
            <person name="Kuo A."/>
            <person name="Nagy L.G."/>
            <person name="Floudas D."/>
            <person name="Copeland A."/>
            <person name="Barry K.W."/>
            <person name="Cichocki N."/>
            <person name="Veneault-Fourrey C."/>
            <person name="LaButti K."/>
            <person name="Lindquist E.A."/>
            <person name="Lipzen A."/>
            <person name="Lundell T."/>
            <person name="Morin E."/>
            <person name="Murat C."/>
            <person name="Riley R."/>
            <person name="Ohm R."/>
            <person name="Sun H."/>
            <person name="Tunlid A."/>
            <person name="Henrissat B."/>
            <person name="Grigoriev I.V."/>
            <person name="Hibbett D.S."/>
            <person name="Martin F."/>
        </authorList>
    </citation>
    <scope>NUCLEOTIDE SEQUENCE [LARGE SCALE GENOMIC DNA]</scope>
    <source>
        <strain evidence="2">LaAM-08-1</strain>
    </source>
</reference>
<dbReference type="Proteomes" id="UP000054477">
    <property type="component" value="Unassembled WGS sequence"/>
</dbReference>
<name>A0A0C9Y403_9AGAR</name>
<dbReference type="SUPFAM" id="SSF48452">
    <property type="entry name" value="TPR-like"/>
    <property type="match status" value="1"/>
</dbReference>
<organism evidence="1 2">
    <name type="scientific">Laccaria amethystina LaAM-08-1</name>
    <dbReference type="NCBI Taxonomy" id="1095629"/>
    <lineage>
        <taxon>Eukaryota</taxon>
        <taxon>Fungi</taxon>
        <taxon>Dikarya</taxon>
        <taxon>Basidiomycota</taxon>
        <taxon>Agaricomycotina</taxon>
        <taxon>Agaricomycetes</taxon>
        <taxon>Agaricomycetidae</taxon>
        <taxon>Agaricales</taxon>
        <taxon>Agaricineae</taxon>
        <taxon>Hydnangiaceae</taxon>
        <taxon>Laccaria</taxon>
    </lineage>
</organism>
<sequence length="516" mass="56276">MFRPRFLVHRPRFPVHSRSFLFNKKYSLRPHTPEQPSVIQDHFLSHTLYAINAGARFLKFSFFGLIALGTTVAAAFEGAHLYVEHVGMAPESDPEVKKWEWDESWSGDSAVGGTDPALGIRARHTVRAAWMAYNWGVGYSAAATGTDGPFVSSAEGLPGPAGIHVIDAQMQRTEDFLRSAIHVAETTSSPPLHPLTFTTLLARHAAVLEKLGSGHLEQSKLQYERAWQSLPMQQPTAARIAMKLGNLNARLGQDTSAIDWWAKAIKLTQGESSEVGVASLEVPSKSPASPLSQRILFSTLVSLSAHYAQRGKLKEAEALEESALALLRSIRPPESLASASPPQALHALYLLQQSSMLSIHLAEILHARRYPVRSSVQWLMSAAESSERVARALSGLPLSSPSGPVSEIPVPNPKKDLLLGRYNTSRSVNKAAGALLKDARRTAAESWNLLGVLYEMQEGSQSKAAFECFDRAVNWAGAPIDNGSSREAADGILQSDWHIFVSNLERTKTARDQGGK</sequence>
<proteinExistence type="predicted"/>
<evidence type="ECO:0000313" key="2">
    <source>
        <dbReference type="Proteomes" id="UP000054477"/>
    </source>
</evidence>
<dbReference type="HOGENOM" id="CLU_034949_0_0_1"/>
<dbReference type="EMBL" id="KN838541">
    <property type="protein sequence ID" value="KIK08634.1"/>
    <property type="molecule type" value="Genomic_DNA"/>
</dbReference>
<protein>
    <submittedName>
        <fullName evidence="1">Uncharacterized protein</fullName>
    </submittedName>
</protein>
<dbReference type="Gene3D" id="1.25.40.10">
    <property type="entry name" value="Tetratricopeptide repeat domain"/>
    <property type="match status" value="1"/>
</dbReference>
<gene>
    <name evidence="1" type="ORF">K443DRAFT_672159</name>
</gene>
<keyword evidence="2" id="KW-1185">Reference proteome</keyword>
<dbReference type="AlphaFoldDB" id="A0A0C9Y403"/>
<evidence type="ECO:0000313" key="1">
    <source>
        <dbReference type="EMBL" id="KIK08634.1"/>
    </source>
</evidence>
<dbReference type="OrthoDB" id="2524554at2759"/>